<evidence type="ECO:0000259" key="8">
    <source>
        <dbReference type="Pfam" id="PF17766"/>
    </source>
</evidence>
<evidence type="ECO:0000256" key="6">
    <source>
        <dbReference type="PROSITE-ProRule" id="PRU01240"/>
    </source>
</evidence>
<dbReference type="FunFam" id="3.50.30.30:FF:000005">
    <property type="entry name" value="subtilisin-like protease SBT1.5"/>
    <property type="match status" value="1"/>
</dbReference>
<dbReference type="InterPro" id="IPR036852">
    <property type="entry name" value="Peptidase_S8/S53_dom_sf"/>
</dbReference>
<dbReference type="InterPro" id="IPR041469">
    <property type="entry name" value="Subtilisin-like_FN3"/>
</dbReference>
<dbReference type="Gene3D" id="2.60.40.2310">
    <property type="match status" value="1"/>
</dbReference>
<keyword evidence="5" id="KW-0720">Serine protease</keyword>
<dbReference type="GO" id="GO:0006508">
    <property type="term" value="P:proteolysis"/>
    <property type="evidence" value="ECO:0007669"/>
    <property type="project" value="UniProtKB-KW"/>
</dbReference>
<dbReference type="Gene3D" id="3.40.50.200">
    <property type="entry name" value="Peptidase S8/S53 domain"/>
    <property type="match status" value="1"/>
</dbReference>
<evidence type="ECO:0000259" key="7">
    <source>
        <dbReference type="Pfam" id="PF00082"/>
    </source>
</evidence>
<dbReference type="InterPro" id="IPR023828">
    <property type="entry name" value="Peptidase_S8_Ser-AS"/>
</dbReference>
<dbReference type="GO" id="GO:0004252">
    <property type="term" value="F:serine-type endopeptidase activity"/>
    <property type="evidence" value="ECO:0007669"/>
    <property type="project" value="InterPro"/>
</dbReference>
<reference evidence="9" key="1">
    <citation type="submission" date="2020-05" db="EMBL/GenBank/DDBJ databases">
        <title>WGS assembly of Panicum virgatum.</title>
        <authorList>
            <person name="Lovell J.T."/>
            <person name="Jenkins J."/>
            <person name="Shu S."/>
            <person name="Juenger T.E."/>
            <person name="Schmutz J."/>
        </authorList>
    </citation>
    <scope>NUCLEOTIDE SEQUENCE</scope>
    <source>
        <strain evidence="9">AP13</strain>
    </source>
</reference>
<comment type="caution">
    <text evidence="6">Lacks conserved residue(s) required for the propagation of feature annotation.</text>
</comment>
<dbReference type="InterPro" id="IPR000209">
    <property type="entry name" value="Peptidase_S8/S53_dom"/>
</dbReference>
<evidence type="ECO:0000256" key="1">
    <source>
        <dbReference type="ARBA" id="ARBA00011073"/>
    </source>
</evidence>
<dbReference type="PANTHER" id="PTHR10795">
    <property type="entry name" value="PROPROTEIN CONVERTASE SUBTILISIN/KEXIN"/>
    <property type="match status" value="1"/>
</dbReference>
<keyword evidence="10" id="KW-1185">Reference proteome</keyword>
<evidence type="ECO:0000313" key="10">
    <source>
        <dbReference type="Proteomes" id="UP000823388"/>
    </source>
</evidence>
<name>A0A8T0ST80_PANVG</name>
<protein>
    <recommendedName>
        <fullName evidence="11">Subtilisin-like protease SBT5.3</fullName>
    </recommendedName>
</protein>
<proteinExistence type="inferred from homology"/>
<evidence type="ECO:0000256" key="2">
    <source>
        <dbReference type="ARBA" id="ARBA00022670"/>
    </source>
</evidence>
<evidence type="ECO:0000256" key="4">
    <source>
        <dbReference type="ARBA" id="ARBA00022801"/>
    </source>
</evidence>
<evidence type="ECO:0000313" key="9">
    <source>
        <dbReference type="EMBL" id="KAG2600103.1"/>
    </source>
</evidence>
<dbReference type="PROSITE" id="PS51892">
    <property type="entry name" value="SUBTILASE"/>
    <property type="match status" value="1"/>
</dbReference>
<gene>
    <name evidence="9" type="ORF">PVAP13_5KG496021</name>
</gene>
<dbReference type="Pfam" id="PF00082">
    <property type="entry name" value="Peptidase_S8"/>
    <property type="match status" value="1"/>
</dbReference>
<dbReference type="SUPFAM" id="SSF52743">
    <property type="entry name" value="Subtilisin-like"/>
    <property type="match status" value="1"/>
</dbReference>
<organism evidence="9 10">
    <name type="scientific">Panicum virgatum</name>
    <name type="common">Blackwell switchgrass</name>
    <dbReference type="NCBI Taxonomy" id="38727"/>
    <lineage>
        <taxon>Eukaryota</taxon>
        <taxon>Viridiplantae</taxon>
        <taxon>Streptophyta</taxon>
        <taxon>Embryophyta</taxon>
        <taxon>Tracheophyta</taxon>
        <taxon>Spermatophyta</taxon>
        <taxon>Magnoliopsida</taxon>
        <taxon>Liliopsida</taxon>
        <taxon>Poales</taxon>
        <taxon>Poaceae</taxon>
        <taxon>PACMAD clade</taxon>
        <taxon>Panicoideae</taxon>
        <taxon>Panicodae</taxon>
        <taxon>Paniceae</taxon>
        <taxon>Panicinae</taxon>
        <taxon>Panicum</taxon>
        <taxon>Panicum sect. Hiantes</taxon>
    </lineage>
</organism>
<keyword evidence="2" id="KW-0645">Protease</keyword>
<dbReference type="Proteomes" id="UP000823388">
    <property type="component" value="Chromosome 5K"/>
</dbReference>
<evidence type="ECO:0000256" key="3">
    <source>
        <dbReference type="ARBA" id="ARBA00022729"/>
    </source>
</evidence>
<dbReference type="EMBL" id="CM029045">
    <property type="protein sequence ID" value="KAG2600103.1"/>
    <property type="molecule type" value="Genomic_DNA"/>
</dbReference>
<dbReference type="Pfam" id="PF17766">
    <property type="entry name" value="fn3_6"/>
    <property type="match status" value="1"/>
</dbReference>
<feature type="domain" description="Peptidase S8/S53" evidence="7">
    <location>
        <begin position="110"/>
        <end position="264"/>
    </location>
</feature>
<comment type="caution">
    <text evidence="9">The sequence shown here is derived from an EMBL/GenBank/DDBJ whole genome shotgun (WGS) entry which is preliminary data.</text>
</comment>
<sequence>MFTVGASTMDRDFPAYVTFGGSLTIEGQSLGASTLPLGQAYPIVSGENANAANQPASNSSLCLAGSLDPAKVAGKIVVCVRGENSRVEKGHVVKQADGAGMVLCNDATSGDSVVADPHLVAAAHCSYSQCVRLFDYLRSTENPSGYINATDASFGVKPAPAMADFSSRGPNPVAPQILKPDITAPGVGVIAAYSGAVSPTELPFDDRRGVPYNIMSGTSISCPHVAGVAGLLRTKYPSWSPAVIKSAIMTTATTVANDGNQIQDETGAAATPFSYGSGHVKPVAALDPGLVYDTTLADYTNFLCSLKLTHNPVQDLQGSLPVGLPNLHVNLSVLGGLLLPLFNAAGERCACSRGPYGRPEDMNYPSIAVSCLSGSATVRRRVRNVGAPGEYRVAVVEPAGVRVTVAPDVLGFGVGEEKEFTVKLEVVDAEAASNYAFGSLVWSDENGSDAYGSGVSKAHRVRSPIVVRTKCG</sequence>
<dbReference type="InterPro" id="IPR045051">
    <property type="entry name" value="SBT"/>
</dbReference>
<accession>A0A8T0ST80</accession>
<feature type="domain" description="Subtilisin-like protease fibronectin type-III" evidence="8">
    <location>
        <begin position="361"/>
        <end position="467"/>
    </location>
</feature>
<dbReference type="AlphaFoldDB" id="A0A8T0ST80"/>
<comment type="similarity">
    <text evidence="1 6">Belongs to the peptidase S8 family.</text>
</comment>
<evidence type="ECO:0000256" key="5">
    <source>
        <dbReference type="ARBA" id="ARBA00022825"/>
    </source>
</evidence>
<dbReference type="PROSITE" id="PS00138">
    <property type="entry name" value="SUBTILASE_SER"/>
    <property type="match status" value="1"/>
</dbReference>
<keyword evidence="4" id="KW-0378">Hydrolase</keyword>
<keyword evidence="3" id="KW-0732">Signal</keyword>
<dbReference type="Gene3D" id="3.50.30.30">
    <property type="match status" value="1"/>
</dbReference>
<dbReference type="CDD" id="cd02120">
    <property type="entry name" value="PA_subtilisin_like"/>
    <property type="match status" value="1"/>
</dbReference>
<evidence type="ECO:0008006" key="11">
    <source>
        <dbReference type="Google" id="ProtNLM"/>
    </source>
</evidence>